<dbReference type="PANTHER" id="PTHR11610:SF173">
    <property type="entry name" value="LIPASE DOMAIN-CONTAINING PROTEIN-RELATED"/>
    <property type="match status" value="1"/>
</dbReference>
<dbReference type="PRINTS" id="PR00821">
    <property type="entry name" value="TAGLIPASE"/>
</dbReference>
<feature type="chain" id="PRO_5040113387" description="Lipase domain-containing protein" evidence="5">
    <location>
        <begin position="17"/>
        <end position="327"/>
    </location>
</feature>
<keyword evidence="5" id="KW-0732">Signal</keyword>
<dbReference type="OrthoDB" id="8019583at2759"/>
<dbReference type="InterPro" id="IPR000734">
    <property type="entry name" value="TAG_lipase"/>
</dbReference>
<evidence type="ECO:0000256" key="1">
    <source>
        <dbReference type="ARBA" id="ARBA00004613"/>
    </source>
</evidence>
<reference evidence="7" key="2">
    <citation type="submission" date="2022-10" db="EMBL/GenBank/DDBJ databases">
        <authorList>
            <consortium name="ENA_rothamsted_submissions"/>
            <consortium name="culmorum"/>
            <person name="King R."/>
        </authorList>
    </citation>
    <scope>NUCLEOTIDE SEQUENCE</scope>
</reference>
<dbReference type="InterPro" id="IPR029058">
    <property type="entry name" value="AB_hydrolase_fold"/>
</dbReference>
<dbReference type="PANTHER" id="PTHR11610">
    <property type="entry name" value="LIPASE"/>
    <property type="match status" value="1"/>
</dbReference>
<evidence type="ECO:0000259" key="6">
    <source>
        <dbReference type="Pfam" id="PF00151"/>
    </source>
</evidence>
<dbReference type="AlphaFoldDB" id="A0A9N9WXW8"/>
<gene>
    <name evidence="7" type="ORF">CHIRRI_LOCUS13184</name>
</gene>
<keyword evidence="3" id="KW-0964">Secreted</keyword>
<keyword evidence="8" id="KW-1185">Reference proteome</keyword>
<comment type="similarity">
    <text evidence="2 4">Belongs to the AB hydrolase superfamily. Lipase family.</text>
</comment>
<reference evidence="7" key="1">
    <citation type="submission" date="2022-01" db="EMBL/GenBank/DDBJ databases">
        <authorList>
            <person name="King R."/>
        </authorList>
    </citation>
    <scope>NUCLEOTIDE SEQUENCE</scope>
</reference>
<feature type="signal peptide" evidence="5">
    <location>
        <begin position="1"/>
        <end position="16"/>
    </location>
</feature>
<evidence type="ECO:0000256" key="2">
    <source>
        <dbReference type="ARBA" id="ARBA00010701"/>
    </source>
</evidence>
<dbReference type="Proteomes" id="UP001153620">
    <property type="component" value="Chromosome 4"/>
</dbReference>
<dbReference type="EMBL" id="OU895880">
    <property type="protein sequence ID" value="CAG9810370.1"/>
    <property type="molecule type" value="Genomic_DNA"/>
</dbReference>
<evidence type="ECO:0000313" key="8">
    <source>
        <dbReference type="Proteomes" id="UP001153620"/>
    </source>
</evidence>
<dbReference type="Gene3D" id="3.40.50.1820">
    <property type="entry name" value="alpha/beta hydrolase"/>
    <property type="match status" value="1"/>
</dbReference>
<sequence>MKLLIILTIFATSCYAADFDKLVLRFFGTGYNDYKNLTMTGNFSAINGTAYFDMTKLSALIIHGRVENYSSDVVKELHGAFATRSSTYNIILADWGAYSEEFYLKMMLNLNDMADNFVFLLNKTKTAGYDLKKIYPVGFGVGAHVAGRIGSILKDQNTTLPRITGLDPTGVLYNWAALTVKIFGAKGNKTPFKTLYKGDASFVDVIHTNAFWYRGVDVAMGDVDFWPNGGVTQLKCDKNCTFPKVIYKVEDCSTCSHDAAFYYYAESVRSFFPNFNSKLCKKNTLIKSSKSCKESASANMGFFASSTATAGSYWLETNKAWPYSKLF</sequence>
<proteinExistence type="inferred from homology"/>
<feature type="domain" description="Lipase" evidence="6">
    <location>
        <begin position="48"/>
        <end position="323"/>
    </location>
</feature>
<protein>
    <recommendedName>
        <fullName evidence="6">Lipase domain-containing protein</fullName>
    </recommendedName>
</protein>
<accession>A0A9N9WXW8</accession>
<comment type="subcellular location">
    <subcellularLocation>
        <location evidence="1">Secreted</location>
    </subcellularLocation>
</comment>
<dbReference type="SUPFAM" id="SSF53474">
    <property type="entry name" value="alpha/beta-Hydrolases"/>
    <property type="match status" value="1"/>
</dbReference>
<evidence type="ECO:0000256" key="4">
    <source>
        <dbReference type="RuleBase" id="RU004262"/>
    </source>
</evidence>
<dbReference type="Pfam" id="PF00151">
    <property type="entry name" value="Lipase"/>
    <property type="match status" value="1"/>
</dbReference>
<dbReference type="GO" id="GO:0017171">
    <property type="term" value="F:serine hydrolase activity"/>
    <property type="evidence" value="ECO:0007669"/>
    <property type="project" value="TreeGrafter"/>
</dbReference>
<evidence type="ECO:0000256" key="5">
    <source>
        <dbReference type="SAM" id="SignalP"/>
    </source>
</evidence>
<name>A0A9N9WXW8_9DIPT</name>
<organism evidence="7 8">
    <name type="scientific">Chironomus riparius</name>
    <dbReference type="NCBI Taxonomy" id="315576"/>
    <lineage>
        <taxon>Eukaryota</taxon>
        <taxon>Metazoa</taxon>
        <taxon>Ecdysozoa</taxon>
        <taxon>Arthropoda</taxon>
        <taxon>Hexapoda</taxon>
        <taxon>Insecta</taxon>
        <taxon>Pterygota</taxon>
        <taxon>Neoptera</taxon>
        <taxon>Endopterygota</taxon>
        <taxon>Diptera</taxon>
        <taxon>Nematocera</taxon>
        <taxon>Chironomoidea</taxon>
        <taxon>Chironomidae</taxon>
        <taxon>Chironominae</taxon>
        <taxon>Chironomus</taxon>
    </lineage>
</organism>
<dbReference type="GO" id="GO:0016298">
    <property type="term" value="F:lipase activity"/>
    <property type="evidence" value="ECO:0007669"/>
    <property type="project" value="InterPro"/>
</dbReference>
<dbReference type="GO" id="GO:0005615">
    <property type="term" value="C:extracellular space"/>
    <property type="evidence" value="ECO:0007669"/>
    <property type="project" value="TreeGrafter"/>
</dbReference>
<dbReference type="InterPro" id="IPR013818">
    <property type="entry name" value="Lipase"/>
</dbReference>
<dbReference type="GO" id="GO:0016042">
    <property type="term" value="P:lipid catabolic process"/>
    <property type="evidence" value="ECO:0007669"/>
    <property type="project" value="TreeGrafter"/>
</dbReference>
<evidence type="ECO:0000313" key="7">
    <source>
        <dbReference type="EMBL" id="CAG9810370.1"/>
    </source>
</evidence>
<evidence type="ECO:0000256" key="3">
    <source>
        <dbReference type="ARBA" id="ARBA00022525"/>
    </source>
</evidence>